<sequence>MAETTFKIHPAIGIARVGNSDDYYLGPESMAGMPIAEPELSGGLPIQPGTEDTTITSADLRDGEGKLKRQAARFRIYQYANAGEHYPNGGGQEVQIGSEVDGKRVKDIVWTVHLANKKANSWKVIGATPFENGTTELPLRNNTFASTNNPADPRRLTHLVIDAGPRALYASTQSMVQFDKSTESGYWNAQTKTVTGLPNYPQSFPASDHAGSQGITTLGAMTAESTGRLLVLGGHGMACGFDNDGAFSSAQPLNHNTDNE</sequence>
<comment type="caution">
    <text evidence="2">The sequence shown here is derived from an EMBL/GenBank/DDBJ whole genome shotgun (WGS) entry which is preliminary data.</text>
</comment>
<evidence type="ECO:0000313" key="3">
    <source>
        <dbReference type="Proteomes" id="UP000019140"/>
    </source>
</evidence>
<name>W4M1A7_9BACT</name>
<accession>W4M1A7</accession>
<proteinExistence type="predicted"/>
<dbReference type="Proteomes" id="UP000019140">
    <property type="component" value="Unassembled WGS sequence"/>
</dbReference>
<evidence type="ECO:0000259" key="1">
    <source>
        <dbReference type="Pfam" id="PF17990"/>
    </source>
</evidence>
<dbReference type="InterPro" id="IPR041168">
    <property type="entry name" value="LodA_N"/>
</dbReference>
<organism evidence="2 3">
    <name type="scientific">Candidatus Entotheonella gemina</name>
    <dbReference type="NCBI Taxonomy" id="1429439"/>
    <lineage>
        <taxon>Bacteria</taxon>
        <taxon>Pseudomonadati</taxon>
        <taxon>Nitrospinota/Tectimicrobiota group</taxon>
        <taxon>Candidatus Tectimicrobiota</taxon>
        <taxon>Candidatus Entotheonellia</taxon>
        <taxon>Candidatus Entotheonellales</taxon>
        <taxon>Candidatus Entotheonellaceae</taxon>
        <taxon>Candidatus Entotheonella</taxon>
    </lineage>
</organism>
<feature type="non-terminal residue" evidence="2">
    <location>
        <position position="260"/>
    </location>
</feature>
<gene>
    <name evidence="2" type="ORF">ETSY2_31895</name>
</gene>
<dbReference type="EMBL" id="AZHX01001358">
    <property type="protein sequence ID" value="ETX03908.1"/>
    <property type="molecule type" value="Genomic_DNA"/>
</dbReference>
<keyword evidence="3" id="KW-1185">Reference proteome</keyword>
<reference evidence="2 3" key="1">
    <citation type="journal article" date="2014" name="Nature">
        <title>An environmental bacterial taxon with a large and distinct metabolic repertoire.</title>
        <authorList>
            <person name="Wilson M.C."/>
            <person name="Mori T."/>
            <person name="Ruckert C."/>
            <person name="Uria A.R."/>
            <person name="Helf M.J."/>
            <person name="Takada K."/>
            <person name="Gernert C."/>
            <person name="Steffens U.A."/>
            <person name="Heycke N."/>
            <person name="Schmitt S."/>
            <person name="Rinke C."/>
            <person name="Helfrich E.J."/>
            <person name="Brachmann A.O."/>
            <person name="Gurgui C."/>
            <person name="Wakimoto T."/>
            <person name="Kracht M."/>
            <person name="Crusemann M."/>
            <person name="Hentschel U."/>
            <person name="Abe I."/>
            <person name="Matsunaga S."/>
            <person name="Kalinowski J."/>
            <person name="Takeyama H."/>
            <person name="Piel J."/>
        </authorList>
    </citation>
    <scope>NUCLEOTIDE SEQUENCE [LARGE SCALE GENOMIC DNA]</scope>
    <source>
        <strain evidence="3">TSY2</strain>
    </source>
</reference>
<dbReference type="AlphaFoldDB" id="W4M1A7"/>
<dbReference type="HOGENOM" id="CLU_1071539_0_0_7"/>
<evidence type="ECO:0000313" key="2">
    <source>
        <dbReference type="EMBL" id="ETX03908.1"/>
    </source>
</evidence>
<feature type="domain" description="L-Lysine epsilon oxidase N-terminal" evidence="1">
    <location>
        <begin position="9"/>
        <end position="245"/>
    </location>
</feature>
<dbReference type="Pfam" id="PF17990">
    <property type="entry name" value="LodA_N"/>
    <property type="match status" value="1"/>
</dbReference>
<protein>
    <recommendedName>
        <fullName evidence="1">L-Lysine epsilon oxidase N-terminal domain-containing protein</fullName>
    </recommendedName>
</protein>